<evidence type="ECO:0000256" key="4">
    <source>
        <dbReference type="ARBA" id="ARBA00022982"/>
    </source>
</evidence>
<evidence type="ECO:0000256" key="6">
    <source>
        <dbReference type="ARBA" id="ARBA00023014"/>
    </source>
</evidence>
<evidence type="ECO:0000256" key="8">
    <source>
        <dbReference type="ARBA" id="ARBA00039386"/>
    </source>
</evidence>
<dbReference type="GO" id="GO:0046872">
    <property type="term" value="F:metal ion binding"/>
    <property type="evidence" value="ECO:0007669"/>
    <property type="project" value="UniProtKB-KW"/>
</dbReference>
<evidence type="ECO:0000256" key="3">
    <source>
        <dbReference type="ARBA" id="ARBA00022723"/>
    </source>
</evidence>
<keyword evidence="4" id="KW-0249">Electron transport</keyword>
<dbReference type="PANTHER" id="PTHR37424:SF1">
    <property type="entry name" value="BACTERIOFERRITIN-ASSOCIATED FERREDOXIN"/>
    <property type="match status" value="1"/>
</dbReference>
<evidence type="ECO:0000256" key="2">
    <source>
        <dbReference type="ARBA" id="ARBA00022714"/>
    </source>
</evidence>
<evidence type="ECO:0000256" key="5">
    <source>
        <dbReference type="ARBA" id="ARBA00023004"/>
    </source>
</evidence>
<sequence length="75" mass="8781">MYVCLCNGVNDKKIRQAVRQFNPQSFQQLRKFIPVGNQCGKCVRAAREIMEDELTRMPEYQENRLKPLSFTLTSL</sequence>
<evidence type="ECO:0000256" key="7">
    <source>
        <dbReference type="ARBA" id="ARBA00034078"/>
    </source>
</evidence>
<protein>
    <recommendedName>
        <fullName evidence="8">Bacterioferritin-associated ferredoxin</fullName>
    </recommendedName>
</protein>
<dbReference type="InterPro" id="IPR052371">
    <property type="entry name" value="BFD-associated_ferredoxin"/>
</dbReference>
<accession>A0A7H4PGP2</accession>
<evidence type="ECO:0000313" key="13">
    <source>
        <dbReference type="Proteomes" id="UP000254863"/>
    </source>
</evidence>
<comment type="similarity">
    <text evidence="10">Belongs to the Bfd family.</text>
</comment>
<evidence type="ECO:0000256" key="1">
    <source>
        <dbReference type="ARBA" id="ARBA00022448"/>
    </source>
</evidence>
<dbReference type="InterPro" id="IPR007419">
    <property type="entry name" value="BFD-like_2Fe2S-bd_dom"/>
</dbReference>
<evidence type="ECO:0000313" key="12">
    <source>
        <dbReference type="EMBL" id="STW71380.1"/>
    </source>
</evidence>
<evidence type="ECO:0000259" key="11">
    <source>
        <dbReference type="Pfam" id="PF04324"/>
    </source>
</evidence>
<reference evidence="12 13" key="1">
    <citation type="submission" date="2018-06" db="EMBL/GenBank/DDBJ databases">
        <authorList>
            <consortium name="Pathogen Informatics"/>
            <person name="Doyle S."/>
        </authorList>
    </citation>
    <scope>NUCLEOTIDE SEQUENCE [LARGE SCALE GENOMIC DNA]</scope>
    <source>
        <strain evidence="12 13">NCTC11685</strain>
    </source>
</reference>
<dbReference type="Gene3D" id="1.10.10.1100">
    <property type="entry name" value="BFD-like [2Fe-2S]-binding domain"/>
    <property type="match status" value="1"/>
</dbReference>
<comment type="cofactor">
    <cofactor evidence="7">
        <name>[2Fe-2S] cluster</name>
        <dbReference type="ChEBI" id="CHEBI:190135"/>
    </cofactor>
</comment>
<keyword evidence="2" id="KW-0001">2Fe-2S</keyword>
<comment type="caution">
    <text evidence="12">The sequence shown here is derived from an EMBL/GenBank/DDBJ whole genome shotgun (WGS) entry which is preliminary data.</text>
</comment>
<evidence type="ECO:0000256" key="10">
    <source>
        <dbReference type="ARBA" id="ARBA00046332"/>
    </source>
</evidence>
<name>A0A7H4PGP2_9ENTR</name>
<dbReference type="PANTHER" id="PTHR37424">
    <property type="entry name" value="BACTERIOFERRITIN-ASSOCIATED FERREDOXIN"/>
    <property type="match status" value="1"/>
</dbReference>
<dbReference type="Proteomes" id="UP000254863">
    <property type="component" value="Unassembled WGS sequence"/>
</dbReference>
<proteinExistence type="inferred from homology"/>
<dbReference type="CDD" id="cd19945">
    <property type="entry name" value="Fer2_BFD"/>
    <property type="match status" value="1"/>
</dbReference>
<feature type="domain" description="BFD-like [2Fe-2S]-binding" evidence="11">
    <location>
        <begin position="2"/>
        <end position="51"/>
    </location>
</feature>
<keyword evidence="6" id="KW-0411">Iron-sulfur</keyword>
<gene>
    <name evidence="12" type="primary">bfd</name>
    <name evidence="12" type="ORF">NCTC11685_04832</name>
</gene>
<keyword evidence="1" id="KW-0813">Transport</keyword>
<dbReference type="NCBIfam" id="NF007803">
    <property type="entry name" value="PRK10509.1"/>
    <property type="match status" value="1"/>
</dbReference>
<dbReference type="GO" id="GO:0051537">
    <property type="term" value="F:2 iron, 2 sulfur cluster binding"/>
    <property type="evidence" value="ECO:0007669"/>
    <property type="project" value="UniProtKB-KW"/>
</dbReference>
<dbReference type="EMBL" id="UGMS01000002">
    <property type="protein sequence ID" value="STW71380.1"/>
    <property type="molecule type" value="Genomic_DNA"/>
</dbReference>
<comment type="function">
    <text evidence="9">Required for mobilization of iron from the bacterioferritin (BFR) complex.</text>
</comment>
<dbReference type="InterPro" id="IPR041854">
    <property type="entry name" value="BFD-like_2Fe2S-bd_dom_sf"/>
</dbReference>
<keyword evidence="5" id="KW-0408">Iron</keyword>
<organism evidence="12 13">
    <name type="scientific">Klebsiella michiganensis</name>
    <dbReference type="NCBI Taxonomy" id="1134687"/>
    <lineage>
        <taxon>Bacteria</taxon>
        <taxon>Pseudomonadati</taxon>
        <taxon>Pseudomonadota</taxon>
        <taxon>Gammaproteobacteria</taxon>
        <taxon>Enterobacterales</taxon>
        <taxon>Enterobacteriaceae</taxon>
        <taxon>Klebsiella/Raoultella group</taxon>
        <taxon>Klebsiella</taxon>
    </lineage>
</organism>
<keyword evidence="3" id="KW-0479">Metal-binding</keyword>
<evidence type="ECO:0000256" key="9">
    <source>
        <dbReference type="ARBA" id="ARBA00046130"/>
    </source>
</evidence>
<dbReference type="AlphaFoldDB" id="A0A7H4PGP2"/>
<dbReference type="Pfam" id="PF04324">
    <property type="entry name" value="Fer2_BFD"/>
    <property type="match status" value="1"/>
</dbReference>